<evidence type="ECO:0000256" key="1">
    <source>
        <dbReference type="SAM" id="MobiDB-lite"/>
    </source>
</evidence>
<name>A0A839GDC0_9BACT</name>
<reference evidence="4 5" key="1">
    <citation type="submission" date="2020-08" db="EMBL/GenBank/DDBJ databases">
        <title>Genomic Encyclopedia of Type Strains, Phase IV (KMG-IV): sequencing the most valuable type-strain genomes for metagenomic binning, comparative biology and taxonomic classification.</title>
        <authorList>
            <person name="Goeker M."/>
        </authorList>
    </citation>
    <scope>NUCLEOTIDE SEQUENCE [LARGE SCALE GENOMIC DNA]</scope>
    <source>
        <strain evidence="4 5">DSM 29854</strain>
    </source>
</reference>
<feature type="compositionally biased region" description="Low complexity" evidence="1">
    <location>
        <begin position="133"/>
        <end position="149"/>
    </location>
</feature>
<dbReference type="InterPro" id="IPR049282">
    <property type="entry name" value="BVU_3817_N_sf"/>
</dbReference>
<dbReference type="InterPro" id="IPR049281">
    <property type="entry name" value="BVU_3817-like_C_sf"/>
</dbReference>
<comment type="caution">
    <text evidence="4">The sequence shown here is derived from an EMBL/GenBank/DDBJ whole genome shotgun (WGS) entry which is preliminary data.</text>
</comment>
<keyword evidence="5" id="KW-1185">Reference proteome</keyword>
<evidence type="ECO:0000313" key="4">
    <source>
        <dbReference type="EMBL" id="MBA9075523.1"/>
    </source>
</evidence>
<dbReference type="InterPro" id="IPR049280">
    <property type="entry name" value="DUF6852"/>
</dbReference>
<feature type="domain" description="DUF6852" evidence="3">
    <location>
        <begin position="54"/>
        <end position="123"/>
    </location>
</feature>
<feature type="domain" description="DUF5606" evidence="2">
    <location>
        <begin position="5"/>
        <end position="51"/>
    </location>
</feature>
<dbReference type="InterPro" id="IPR041218">
    <property type="entry name" value="DUF5606"/>
</dbReference>
<dbReference type="AlphaFoldDB" id="A0A839GDC0"/>
<organism evidence="4 5">
    <name type="scientific">Rufibacter quisquiliarum</name>
    <dbReference type="NCBI Taxonomy" id="1549639"/>
    <lineage>
        <taxon>Bacteria</taxon>
        <taxon>Pseudomonadati</taxon>
        <taxon>Bacteroidota</taxon>
        <taxon>Cytophagia</taxon>
        <taxon>Cytophagales</taxon>
        <taxon>Hymenobacteraceae</taxon>
        <taxon>Rufibacter</taxon>
    </lineage>
</organism>
<feature type="region of interest" description="Disordered" evidence="1">
    <location>
        <begin position="133"/>
        <end position="169"/>
    </location>
</feature>
<dbReference type="Pfam" id="PF18347">
    <property type="entry name" value="DUF5606"/>
    <property type="match status" value="1"/>
</dbReference>
<evidence type="ECO:0000259" key="3">
    <source>
        <dbReference type="Pfam" id="PF21186"/>
    </source>
</evidence>
<dbReference type="RefSeq" id="WP_066830889.1">
    <property type="nucleotide sequence ID" value="NZ_JACJIQ010000001.1"/>
</dbReference>
<accession>A0A839GDC0</accession>
<dbReference type="Pfam" id="PF21186">
    <property type="entry name" value="DUF6852"/>
    <property type="match status" value="1"/>
</dbReference>
<gene>
    <name evidence="4" type="ORF">FHS90_000220</name>
</gene>
<dbReference type="Proteomes" id="UP000563094">
    <property type="component" value="Unassembled WGS sequence"/>
</dbReference>
<sequence length="169" mass="18690">MPFDLKEIASISGMPGLYRIVAPTRSGIIIESLAEKPARSVAQARNRVSILQEISMYTNDAEATVPLADIFDRIRSKYGADLPVNAKSSTQELSSFVESVLPDYDQERVYASDMKKLVQWYQLVNQYVPYTEASEQEAPASTQAEAEAPAETEDKAGEKKKPASKKKQA</sequence>
<protein>
    <recommendedName>
        <fullName evidence="6">DUF5606 domain-containing protein</fullName>
    </recommendedName>
</protein>
<evidence type="ECO:0000259" key="2">
    <source>
        <dbReference type="Pfam" id="PF18347"/>
    </source>
</evidence>
<proteinExistence type="predicted"/>
<dbReference type="Gene3D" id="2.30.30.730">
    <property type="match status" value="1"/>
</dbReference>
<evidence type="ECO:0000313" key="5">
    <source>
        <dbReference type="Proteomes" id="UP000563094"/>
    </source>
</evidence>
<dbReference type="Gene3D" id="1.10.10.1650">
    <property type="match status" value="1"/>
</dbReference>
<evidence type="ECO:0008006" key="6">
    <source>
        <dbReference type="Google" id="ProtNLM"/>
    </source>
</evidence>
<dbReference type="EMBL" id="JACJIQ010000001">
    <property type="protein sequence ID" value="MBA9075523.1"/>
    <property type="molecule type" value="Genomic_DNA"/>
</dbReference>
<feature type="compositionally biased region" description="Basic and acidic residues" evidence="1">
    <location>
        <begin position="152"/>
        <end position="161"/>
    </location>
</feature>